<dbReference type="Proteomes" id="UP000287651">
    <property type="component" value="Unassembled WGS sequence"/>
</dbReference>
<accession>A0A427AL01</accession>
<evidence type="ECO:0000313" key="1">
    <source>
        <dbReference type="EMBL" id="RRT76939.1"/>
    </source>
</evidence>
<sequence>MLLTWALLPRLHVLRKVKEMPLPSGLTSSLVLTIAIDARDNSFLTKRMVAIGGPTAIDARALIVSP</sequence>
<dbReference type="AlphaFoldDB" id="A0A427AL01"/>
<gene>
    <name evidence="1" type="ORF">B296_00015558</name>
</gene>
<reference evidence="1 2" key="1">
    <citation type="journal article" date="2014" name="Agronomy (Basel)">
        <title>A Draft Genome Sequence for Ensete ventricosum, the Drought-Tolerant Tree Against Hunger.</title>
        <authorList>
            <person name="Harrison J."/>
            <person name="Moore K.A."/>
            <person name="Paszkiewicz K."/>
            <person name="Jones T."/>
            <person name="Grant M."/>
            <person name="Ambacheew D."/>
            <person name="Muzemil S."/>
            <person name="Studholme D.J."/>
        </authorList>
    </citation>
    <scope>NUCLEOTIDE SEQUENCE [LARGE SCALE GENOMIC DNA]</scope>
</reference>
<evidence type="ECO:0000313" key="2">
    <source>
        <dbReference type="Proteomes" id="UP000287651"/>
    </source>
</evidence>
<proteinExistence type="predicted"/>
<protein>
    <submittedName>
        <fullName evidence="1">Uncharacterized protein</fullName>
    </submittedName>
</protein>
<comment type="caution">
    <text evidence="1">The sequence shown here is derived from an EMBL/GenBank/DDBJ whole genome shotgun (WGS) entry which is preliminary data.</text>
</comment>
<organism evidence="1 2">
    <name type="scientific">Ensete ventricosum</name>
    <name type="common">Abyssinian banana</name>
    <name type="synonym">Musa ensete</name>
    <dbReference type="NCBI Taxonomy" id="4639"/>
    <lineage>
        <taxon>Eukaryota</taxon>
        <taxon>Viridiplantae</taxon>
        <taxon>Streptophyta</taxon>
        <taxon>Embryophyta</taxon>
        <taxon>Tracheophyta</taxon>
        <taxon>Spermatophyta</taxon>
        <taxon>Magnoliopsida</taxon>
        <taxon>Liliopsida</taxon>
        <taxon>Zingiberales</taxon>
        <taxon>Musaceae</taxon>
        <taxon>Ensete</taxon>
    </lineage>
</organism>
<dbReference type="EMBL" id="AMZH03002058">
    <property type="protein sequence ID" value="RRT76939.1"/>
    <property type="molecule type" value="Genomic_DNA"/>
</dbReference>
<name>A0A427AL01_ENSVE</name>